<organism evidence="2 3">
    <name type="scientific">Puccinia sorghi</name>
    <dbReference type="NCBI Taxonomy" id="27349"/>
    <lineage>
        <taxon>Eukaryota</taxon>
        <taxon>Fungi</taxon>
        <taxon>Dikarya</taxon>
        <taxon>Basidiomycota</taxon>
        <taxon>Pucciniomycotina</taxon>
        <taxon>Pucciniomycetes</taxon>
        <taxon>Pucciniales</taxon>
        <taxon>Pucciniaceae</taxon>
        <taxon>Puccinia</taxon>
    </lineage>
</organism>
<evidence type="ECO:0000259" key="1">
    <source>
        <dbReference type="Pfam" id="PF20515"/>
    </source>
</evidence>
<protein>
    <recommendedName>
        <fullName evidence="1">Tet-like 2OG-Fe(II) oxygenase domain-containing protein</fullName>
    </recommendedName>
</protein>
<accession>A0A0L6UM03</accession>
<keyword evidence="3" id="KW-1185">Reference proteome</keyword>
<evidence type="ECO:0000313" key="3">
    <source>
        <dbReference type="Proteomes" id="UP000037035"/>
    </source>
</evidence>
<proteinExistence type="predicted"/>
<dbReference type="VEuPathDB" id="FungiDB:VP01_4943g1"/>
<reference evidence="2 3" key="1">
    <citation type="submission" date="2015-08" db="EMBL/GenBank/DDBJ databases">
        <title>Next Generation Sequencing and Analysis of the Genome of Puccinia sorghi L Schw, the Causal Agent of Maize Common Rust.</title>
        <authorList>
            <person name="Rochi L."/>
            <person name="Burguener G."/>
            <person name="Darino M."/>
            <person name="Turjanski A."/>
            <person name="Kreff E."/>
            <person name="Dieguez M.J."/>
            <person name="Sacco F."/>
        </authorList>
    </citation>
    <scope>NUCLEOTIDE SEQUENCE [LARGE SCALE GENOMIC DNA]</scope>
    <source>
        <strain evidence="2 3">RO10H11247</strain>
    </source>
</reference>
<dbReference type="InterPro" id="IPR046798">
    <property type="entry name" value="2OG-FeII_Oxy_6"/>
</dbReference>
<dbReference type="EMBL" id="LAVV01010102">
    <property type="protein sequence ID" value="KNZ49551.1"/>
    <property type="molecule type" value="Genomic_DNA"/>
</dbReference>
<comment type="caution">
    <text evidence="2">The sequence shown here is derived from an EMBL/GenBank/DDBJ whole genome shotgun (WGS) entry which is preliminary data.</text>
</comment>
<dbReference type="Pfam" id="PF20515">
    <property type="entry name" value="2OG-FeII_Oxy_6"/>
    <property type="match status" value="1"/>
</dbReference>
<name>A0A0L6UM03_9BASI</name>
<dbReference type="OrthoDB" id="2496844at2759"/>
<dbReference type="AlphaFoldDB" id="A0A0L6UM03"/>
<gene>
    <name evidence="2" type="ORF">VP01_4943g1</name>
</gene>
<feature type="domain" description="Tet-like 2OG-Fe(II) oxygenase" evidence="1">
    <location>
        <begin position="7"/>
        <end position="97"/>
    </location>
</feature>
<dbReference type="STRING" id="27349.A0A0L6UM03"/>
<sequence length="165" mass="18865">MKKHQKLARTDISSSKAKFLNKTPSLKNEDPDGFTCHLSFNISKFSNLPHKDNDASPFTFFMWIPIEQATGNLVEENFEVKGGEFVFPDDSCATAYSHLNIPYHTPSNSLHTHMGLSCQLAKKTQVALEKIKQNFYEKDLTKCHWGIRDMNKIISESLCFLHHDC</sequence>
<evidence type="ECO:0000313" key="2">
    <source>
        <dbReference type="EMBL" id="KNZ49551.1"/>
    </source>
</evidence>
<dbReference type="Proteomes" id="UP000037035">
    <property type="component" value="Unassembled WGS sequence"/>
</dbReference>